<name>A0A1X0R1U1_RHIZD</name>
<reference evidence="1" key="1">
    <citation type="journal article" date="2016" name="Proc. Natl. Acad. Sci. U.S.A.">
        <title>Lipid metabolic changes in an early divergent fungus govern the establishment of a mutualistic symbiosis with endobacteria.</title>
        <authorList>
            <person name="Lastovetsky O.A."/>
            <person name="Gaspar M.L."/>
            <person name="Mondo S.J."/>
            <person name="LaButti K.M."/>
            <person name="Sandor L."/>
            <person name="Grigoriev I.V."/>
            <person name="Henry S.A."/>
            <person name="Pawlowska T.E."/>
        </authorList>
    </citation>
    <scope>NUCLEOTIDE SEQUENCE [LARGE SCALE GENOMIC DNA]</scope>
    <source>
        <strain evidence="1">ATCC 52814</strain>
    </source>
</reference>
<organism evidence="1">
    <name type="scientific">Rhizopus microsporus var. microsporus</name>
    <dbReference type="NCBI Taxonomy" id="86635"/>
    <lineage>
        <taxon>Eukaryota</taxon>
        <taxon>Fungi</taxon>
        <taxon>Fungi incertae sedis</taxon>
        <taxon>Mucoromycota</taxon>
        <taxon>Mucoromycotina</taxon>
        <taxon>Mucoromycetes</taxon>
        <taxon>Mucorales</taxon>
        <taxon>Mucorineae</taxon>
        <taxon>Rhizopodaceae</taxon>
        <taxon>Rhizopus</taxon>
    </lineage>
</organism>
<sequence length="71" mass="8186">MFSRQPVLLNEVGLIIPEFKMCETETWMNYLNKYILLPHGKALKNIKAAQDYKKCSVIKVEDSSTIIRLAV</sequence>
<dbReference type="Proteomes" id="UP000242414">
    <property type="component" value="Unassembled WGS sequence"/>
</dbReference>
<dbReference type="AlphaFoldDB" id="A0A1X0R1U1"/>
<dbReference type="OrthoDB" id="2202254at2759"/>
<gene>
    <name evidence="1" type="ORF">BCV72DRAFT_275510</name>
</gene>
<accession>A0A1X0R1U1</accession>
<proteinExistence type="predicted"/>
<dbReference type="VEuPathDB" id="FungiDB:BCV72DRAFT_275510"/>
<protein>
    <submittedName>
        <fullName evidence="1">Uncharacterized protein</fullName>
    </submittedName>
</protein>
<evidence type="ECO:0000313" key="1">
    <source>
        <dbReference type="EMBL" id="ORE05951.1"/>
    </source>
</evidence>
<dbReference type="EMBL" id="KV921933">
    <property type="protein sequence ID" value="ORE05951.1"/>
    <property type="molecule type" value="Genomic_DNA"/>
</dbReference>